<reference evidence="1 2" key="1">
    <citation type="submission" date="2018-01" db="EMBL/GenBank/DDBJ databases">
        <title>Bacillus asahii Genome sequencing and assembly.</title>
        <authorList>
            <person name="Jiang H."/>
            <person name="Feng Y."/>
            <person name="Zhao F."/>
            <person name="Lin X."/>
        </authorList>
    </citation>
    <scope>NUCLEOTIDE SEQUENCE [LARGE SCALE GENOMIC DNA]</scope>
    <source>
        <strain evidence="1 2">OM18</strain>
    </source>
</reference>
<evidence type="ECO:0000313" key="2">
    <source>
        <dbReference type="Proteomes" id="UP000283095"/>
    </source>
</evidence>
<accession>A0A3Q9RMT3</accession>
<name>A0A3Q9RMT3_9BACI</name>
<sequence length="44" mass="5010">MHMLKKGQLQQGVKSVQSEIEFIRKLFGAALSFTDEKDIEILCV</sequence>
<dbReference type="Proteomes" id="UP000283095">
    <property type="component" value="Chromosome"/>
</dbReference>
<organism evidence="1 2">
    <name type="scientific">Peribacillus asahii</name>
    <dbReference type="NCBI Taxonomy" id="228899"/>
    <lineage>
        <taxon>Bacteria</taxon>
        <taxon>Bacillati</taxon>
        <taxon>Bacillota</taxon>
        <taxon>Bacilli</taxon>
        <taxon>Bacillales</taxon>
        <taxon>Bacillaceae</taxon>
        <taxon>Peribacillus</taxon>
    </lineage>
</organism>
<dbReference type="AlphaFoldDB" id="A0A3Q9RMT3"/>
<proteinExistence type="predicted"/>
<protein>
    <submittedName>
        <fullName evidence="1">Transposase</fullName>
    </submittedName>
</protein>
<dbReference type="KEGG" id="pasa:BAOM_2519"/>
<dbReference type="EMBL" id="CP026095">
    <property type="protein sequence ID" value="AZV43128.1"/>
    <property type="molecule type" value="Genomic_DNA"/>
</dbReference>
<gene>
    <name evidence="1" type="ORF">BAOM_2519</name>
</gene>
<evidence type="ECO:0000313" key="1">
    <source>
        <dbReference type="EMBL" id="AZV43128.1"/>
    </source>
</evidence>